<accession>A0A0K2V5B0</accession>
<sequence length="46" mass="5404">MVLLRPYTINCIHNLMNIIPVKNLHHNLYHKSSNYLAYKCNCKACT</sequence>
<dbReference type="EMBL" id="HACA01027760">
    <property type="protein sequence ID" value="CDW45121.1"/>
    <property type="molecule type" value="Transcribed_RNA"/>
</dbReference>
<dbReference type="AlphaFoldDB" id="A0A0K2V5B0"/>
<name>A0A0K2V5B0_LEPSM</name>
<organism evidence="1">
    <name type="scientific">Lepeophtheirus salmonis</name>
    <name type="common">Salmon louse</name>
    <name type="synonym">Caligus salmonis</name>
    <dbReference type="NCBI Taxonomy" id="72036"/>
    <lineage>
        <taxon>Eukaryota</taxon>
        <taxon>Metazoa</taxon>
        <taxon>Ecdysozoa</taxon>
        <taxon>Arthropoda</taxon>
        <taxon>Crustacea</taxon>
        <taxon>Multicrustacea</taxon>
        <taxon>Hexanauplia</taxon>
        <taxon>Copepoda</taxon>
        <taxon>Siphonostomatoida</taxon>
        <taxon>Caligidae</taxon>
        <taxon>Lepeophtheirus</taxon>
    </lineage>
</organism>
<protein>
    <submittedName>
        <fullName evidence="1">Uncharacterized protein</fullName>
    </submittedName>
</protein>
<proteinExistence type="predicted"/>
<evidence type="ECO:0000313" key="1">
    <source>
        <dbReference type="EMBL" id="CDW45121.1"/>
    </source>
</evidence>
<reference evidence="1" key="1">
    <citation type="submission" date="2014-05" db="EMBL/GenBank/DDBJ databases">
        <authorList>
            <person name="Chronopoulou M."/>
        </authorList>
    </citation>
    <scope>NUCLEOTIDE SEQUENCE</scope>
    <source>
        <tissue evidence="1">Whole organism</tissue>
    </source>
</reference>